<keyword evidence="6" id="KW-0534">Nitrate assimilation</keyword>
<dbReference type="GO" id="GO:0008942">
    <property type="term" value="F:nitrite reductase [NAD(P)H] activity"/>
    <property type="evidence" value="ECO:0007669"/>
    <property type="project" value="InterPro"/>
</dbReference>
<keyword evidence="4" id="KW-0408">Iron</keyword>
<protein>
    <submittedName>
        <fullName evidence="8">Nitrite reductase (NAD(P)H), small subunit</fullName>
    </submittedName>
</protein>
<dbReference type="EMBL" id="CP001674">
    <property type="protein sequence ID" value="ACT49594.1"/>
    <property type="molecule type" value="Genomic_DNA"/>
</dbReference>
<dbReference type="Pfam" id="PF13806">
    <property type="entry name" value="Rieske_2"/>
    <property type="match status" value="1"/>
</dbReference>
<dbReference type="PANTHER" id="PTHR21496">
    <property type="entry name" value="FERREDOXIN-RELATED"/>
    <property type="match status" value="1"/>
</dbReference>
<sequence>MSTWTKIAPLTDIPKLGSRVVRTAKGDIGVFRTEDDRVFALNNSCPHKGGPLSQGIVYGDKVACPLHSWKISLIDGKAEEPDVGETACFAVKVEDGMVFLDIPS</sequence>
<proteinExistence type="predicted"/>
<dbReference type="HOGENOM" id="CLU_055690_5_1_4"/>
<dbReference type="CDD" id="cd03530">
    <property type="entry name" value="Rieske_NirD_small_Bacillus"/>
    <property type="match status" value="1"/>
</dbReference>
<evidence type="ECO:0000259" key="7">
    <source>
        <dbReference type="PROSITE" id="PS51296"/>
    </source>
</evidence>
<keyword evidence="1" id="KW-0001">2Fe-2S</keyword>
<dbReference type="GO" id="GO:0051537">
    <property type="term" value="F:2 iron, 2 sulfur cluster binding"/>
    <property type="evidence" value="ECO:0007669"/>
    <property type="project" value="UniProtKB-KW"/>
</dbReference>
<dbReference type="InterPro" id="IPR036922">
    <property type="entry name" value="Rieske_2Fe-2S_sf"/>
</dbReference>
<evidence type="ECO:0000256" key="5">
    <source>
        <dbReference type="ARBA" id="ARBA00023014"/>
    </source>
</evidence>
<dbReference type="GO" id="GO:0046872">
    <property type="term" value="F:metal ion binding"/>
    <property type="evidence" value="ECO:0007669"/>
    <property type="project" value="UniProtKB-KW"/>
</dbReference>
<accession>C6X8X4</accession>
<dbReference type="RefSeq" id="WP_013441169.1">
    <property type="nucleotide sequence ID" value="NC_012969.1"/>
</dbReference>
<evidence type="ECO:0000313" key="9">
    <source>
        <dbReference type="Proteomes" id="UP000002743"/>
    </source>
</evidence>
<dbReference type="NCBIfam" id="TIGR02378">
    <property type="entry name" value="nirD_assim_sml"/>
    <property type="match status" value="1"/>
</dbReference>
<reference evidence="9" key="1">
    <citation type="submission" date="2009-07" db="EMBL/GenBank/DDBJ databases">
        <title>Complete sequence of chromosome of Methylovorus sp. SIP3-4.</title>
        <authorList>
            <person name="Lucas S."/>
            <person name="Copeland A."/>
            <person name="Lapidus A."/>
            <person name="Glavina del Rio T."/>
            <person name="Tice H."/>
            <person name="Bruce D."/>
            <person name="Goodwin L."/>
            <person name="Pitluck S."/>
            <person name="Clum A."/>
            <person name="Larimer F."/>
            <person name="Land M."/>
            <person name="Hauser L."/>
            <person name="Kyrpides N."/>
            <person name="Mikhailova N."/>
            <person name="Kayluzhnaya M."/>
            <person name="Chistoserdova L."/>
        </authorList>
    </citation>
    <scope>NUCLEOTIDE SEQUENCE [LARGE SCALE GENOMIC DNA]</scope>
    <source>
        <strain evidence="9">SIP3-4</strain>
    </source>
</reference>
<dbReference type="SUPFAM" id="SSF50022">
    <property type="entry name" value="ISP domain"/>
    <property type="match status" value="1"/>
</dbReference>
<dbReference type="eggNOG" id="COG2146">
    <property type="taxonomic scope" value="Bacteria"/>
</dbReference>
<keyword evidence="3" id="KW-0560">Oxidoreductase</keyword>
<organism evidence="8 9">
    <name type="scientific">Methylovorus glucosotrophus (strain SIP3-4)</name>
    <dbReference type="NCBI Taxonomy" id="582744"/>
    <lineage>
        <taxon>Bacteria</taxon>
        <taxon>Pseudomonadati</taxon>
        <taxon>Pseudomonadota</taxon>
        <taxon>Betaproteobacteria</taxon>
        <taxon>Nitrosomonadales</taxon>
        <taxon>Methylophilaceae</taxon>
        <taxon>Methylovorus</taxon>
    </lineage>
</organism>
<reference evidence="8 9" key="2">
    <citation type="journal article" date="2011" name="J. Bacteriol.">
        <title>Genomes of three methylotrophs from a single niche uncover genetic and metabolic divergence of Methylophilaceae.</title>
        <authorList>
            <person name="Lapidus A."/>
            <person name="Clum A."/>
            <person name="Labutti K."/>
            <person name="Kaluzhnaya M.G."/>
            <person name="Lim S."/>
            <person name="Beck D.A."/>
            <person name="Glavina Del Rio T."/>
            <person name="Nolan M."/>
            <person name="Mavromatis K."/>
            <person name="Huntemann M."/>
            <person name="Lucas S."/>
            <person name="Lidstrom M.E."/>
            <person name="Ivanova N."/>
            <person name="Chistoserdova L."/>
        </authorList>
    </citation>
    <scope>NUCLEOTIDE SEQUENCE [LARGE SCALE GENOMIC DNA]</scope>
    <source>
        <strain evidence="8 9">SIP3-4</strain>
    </source>
</reference>
<dbReference type="KEGG" id="mei:Msip34_0345"/>
<dbReference type="Proteomes" id="UP000002743">
    <property type="component" value="Chromosome"/>
</dbReference>
<evidence type="ECO:0000256" key="3">
    <source>
        <dbReference type="ARBA" id="ARBA00023002"/>
    </source>
</evidence>
<evidence type="ECO:0000256" key="1">
    <source>
        <dbReference type="ARBA" id="ARBA00022714"/>
    </source>
</evidence>
<evidence type="ECO:0000256" key="6">
    <source>
        <dbReference type="ARBA" id="ARBA00023063"/>
    </source>
</evidence>
<evidence type="ECO:0000313" key="8">
    <source>
        <dbReference type="EMBL" id="ACT49594.1"/>
    </source>
</evidence>
<gene>
    <name evidence="8" type="ordered locus">Msip34_0345</name>
</gene>
<dbReference type="PANTHER" id="PTHR21496:SF23">
    <property type="entry name" value="3-PHENYLPROPIONATE_CINNAMIC ACID DIOXYGENASE FERREDOXIN SUBUNIT"/>
    <property type="match status" value="1"/>
</dbReference>
<keyword evidence="9" id="KW-1185">Reference proteome</keyword>
<keyword evidence="5" id="KW-0411">Iron-sulfur</keyword>
<dbReference type="PROSITE" id="PS51296">
    <property type="entry name" value="RIESKE"/>
    <property type="match status" value="1"/>
</dbReference>
<dbReference type="STRING" id="582744.Msip34_0345"/>
<dbReference type="Gene3D" id="2.102.10.10">
    <property type="entry name" value="Rieske [2Fe-2S] iron-sulphur domain"/>
    <property type="match status" value="1"/>
</dbReference>
<dbReference type="InterPro" id="IPR017941">
    <property type="entry name" value="Rieske_2Fe-2S"/>
</dbReference>
<feature type="domain" description="Rieske" evidence="7">
    <location>
        <begin position="5"/>
        <end position="100"/>
    </location>
</feature>
<name>C6X8X4_METGS</name>
<dbReference type="InterPro" id="IPR012748">
    <property type="entry name" value="Rieske-like_NirD"/>
</dbReference>
<evidence type="ECO:0000256" key="4">
    <source>
        <dbReference type="ARBA" id="ARBA00023004"/>
    </source>
</evidence>
<dbReference type="OrthoDB" id="9769355at2"/>
<dbReference type="GO" id="GO:0042128">
    <property type="term" value="P:nitrate assimilation"/>
    <property type="evidence" value="ECO:0007669"/>
    <property type="project" value="UniProtKB-KW"/>
</dbReference>
<keyword evidence="2" id="KW-0479">Metal-binding</keyword>
<dbReference type="AlphaFoldDB" id="C6X8X4"/>
<evidence type="ECO:0000256" key="2">
    <source>
        <dbReference type="ARBA" id="ARBA00022723"/>
    </source>
</evidence>